<evidence type="ECO:0000313" key="4">
    <source>
        <dbReference type="Proteomes" id="UP001295684"/>
    </source>
</evidence>
<name>A0AAD2CXA2_EUPCR</name>
<dbReference type="PANTHER" id="PTHR19327">
    <property type="entry name" value="GOLGIN"/>
    <property type="match status" value="1"/>
</dbReference>
<keyword evidence="1" id="KW-0175">Coiled coil</keyword>
<organism evidence="3 4">
    <name type="scientific">Euplotes crassus</name>
    <dbReference type="NCBI Taxonomy" id="5936"/>
    <lineage>
        <taxon>Eukaryota</taxon>
        <taxon>Sar</taxon>
        <taxon>Alveolata</taxon>
        <taxon>Ciliophora</taxon>
        <taxon>Intramacronucleata</taxon>
        <taxon>Spirotrichea</taxon>
        <taxon>Hypotrichia</taxon>
        <taxon>Euplotida</taxon>
        <taxon>Euplotidae</taxon>
        <taxon>Moneuplotes</taxon>
    </lineage>
</organism>
<sequence>MAESPMNPNYIYTDQYQETDSREENLNILEDFGEFLNEYEDTARECLKIKKNTINELQDCFRTDQKTLWNNFTQNLTSNQKIIIKNALSDDSDKEKVSNRDLNERRAYEHLSAKYSHLDNSLEEQNPMMGQTMNSKFEKESIHSHQAKFSSSVGFRDAKPPFRDRSQGRRDYFMRSPTSNAEKIEEDNHKYINIIKTLFSNYHKISQKTSEKLGFTQELIYQNEEHLVDLVENTDRFLKDLQEAGFQPELPVFENKSDLIHSQRNETKKIIQELDGMLEQYGDYPGRRRFLTPNQPYRTFNSAKAQRRGSAIEQQMSMEKESALIDKINNLHHQLQSKESETAQRYDSTIKQLERKIRAEVKSSKDHQNKYNRLVEASSDFQVALKDLQKAVRGKKYNISSYKKIFEQKSKNLTNELLKNRNKIMASTAYQKDFYATYNTVLSSRGASPKTNPRVNSEQRVNPKNLNRVYYSNETTDKDDEIEKLVKKVSKLTKQIENYKQKAKEVSKERNILQELCMEKDAMLKEKIKSRHKDSNQDDSFSDGESGLLEVYKTRLNKAEQEVSDLKKEIRKQKENTKEITLSAEASENTHKEKLKELKIEAEEMIEDTQKSLEGQIRTITARLGEKEKRLERVIKEVRQRMETIESGKSSIANQTYEAEINTLTEKHQREINSLKEKLGNANVLEKQLEEMQENQHEIESLKQTLQSKTNLIEKLTQDIADKNTEINELSDKLIEEQRSRSKEIKDLKIELSETLKLEEENQQLDAKIESLKEQIKDIRARTSDEINEITQEKDEIITQLHTEVSSLKKDLRKETQAQKLKEDELSEKLRIELEEGFSKIEEDLKQKIKAQKDVEATHLSQIEELTYHNESYESKLQEAERKYKLKLSDLEQKLSLKSSDYDELCETLEAQRQEYTQNSTQKEKLLENDLEKSKQELKDITESYKQREKEFDQQLKQIREEMAQSVSEVKTENIEFSSQLREKDDELLELTTIISEKDREITRLQNKLEEEKKQISDVYTKRQSEELGAVKNTHQKQISDLMQKLADAKTEFDELSNEKDATDTEVKDLRKNASKLQKEVERLISSNDQITLSLSEAQEELSQCQQNSDSSLSTIKSLRKDLKDAQMANTELQNEAVVSAEKITKLESEIILLNSKINSLKNTLQVAQDQNKFNKDLEEEKNELSLKCVKLDKEHRRLQTELDKKELEETMNKRLIQDQEIENKQLKDDLNQLSQMLASSDTDTKVSDSLKKFMEDAKRKEDHIEQLQVDFRKEREQFNTTIQKLKSEFRDKEDQVEELTNEIRHLNESLSKEKKNLNAQIVQLQNELEEANDELTRSSTDQTGAEAKYTSLKKDHLALKKSFEEQSVLLEDAQDMKHGVETKLNALKTSITKKDAEIDTKKLEIRNLESKIKDLKSDLDDYEDTNNSLSDDLTKSRVENGELKHKISRLEEAKKALEDAREQDDSTELISTMGDKINELEDENRKLRATVNDLNEAQSKLETEIGQYKLNLERIKKEQAKEKEQQTIEKEQAIGEASDLLEQFNAEKHLYKAKIKKLLIEYCDYNENSYNMSDEEATLDDFYEILEKELKLFTERIKEESLDRINKIALDLETAQKQQTSVEENLEKAEKENIELLEEKKDLTFVNGELKEQNSNLKIEIEALESKIQDLEQRNELLSSNLTNLNSQRSNEESSLQELEQKVSTLTIDNKSLSSKVNKLEQQLAEKESDLKEKSKMVDTKQEEIAQKNKNIEEKLDKIESLREIIERMEDDIDTLKEELREAKEAEKAALETNHQEASQNEDTTKELKAEIKNLLKEIDELQEEKIEINEKLKFTEKELKDAQDKIIESKNLAGANNAPESSRDTEEGKEFIERMDVVERRVDEIKHSIGEMKVQAFDELKEQYEQDYKQFIKSCEKKIIQKNIDEKGKIAVLKELKGSMNDSIRVLKCVTHESQVWFLIEEDIDDQEVDIPQYWIREVDLTAEEKEYLHDFLPQSMREEDITENQQINKIVSDYSDKLTDLRLERLELLKECREIRFGHKISYFCLNESFDEEAEEKLQEYDIKIIEYEDDINNLQENMQNSKLEINDLQISNRKLAKRVEELNSIIGNISHGTNETVENFLKNYQKTNDLMYKNKELMEELSNKNDEIESLKNSSAPGKDFLSEKEEYKSNASREGSSRPEFDVQDLSLGGSNKNRTIDKSDDTFDLRSKVSKLEEDNLDLKKLNNIIMGQNQKLKDEIKELDAQKFNNTNINDSKETEPEKGEKEIEHIKDILIKFLKETPLTNKNNEMLLLTVFSMLYLNKLQIDEIQQCRRLITAQYEDDIKKNRGARSTSGSKPRKGFWNRLRNKK</sequence>
<dbReference type="Gene3D" id="1.10.287.1490">
    <property type="match status" value="2"/>
</dbReference>
<feature type="coiled-coil region" evidence="1">
    <location>
        <begin position="549"/>
        <end position="829"/>
    </location>
</feature>
<feature type="coiled-coil region" evidence="1">
    <location>
        <begin position="2054"/>
        <end position="2109"/>
    </location>
</feature>
<evidence type="ECO:0000313" key="3">
    <source>
        <dbReference type="EMBL" id="CAI2373088.1"/>
    </source>
</evidence>
<accession>A0AAD2CXA2</accession>
<keyword evidence="4" id="KW-1185">Reference proteome</keyword>
<feature type="compositionally biased region" description="Basic residues" evidence="2">
    <location>
        <begin position="2341"/>
        <end position="2354"/>
    </location>
</feature>
<feature type="coiled-coil region" evidence="1">
    <location>
        <begin position="1392"/>
        <end position="1854"/>
    </location>
</feature>
<gene>
    <name evidence="3" type="ORF">ECRASSUSDP1_LOCUS14426</name>
</gene>
<protein>
    <submittedName>
        <fullName evidence="3">Uncharacterized protein</fullName>
    </submittedName>
</protein>
<proteinExistence type="predicted"/>
<dbReference type="SUPFAM" id="SSF57997">
    <property type="entry name" value="Tropomyosin"/>
    <property type="match status" value="1"/>
</dbReference>
<comment type="caution">
    <text evidence="3">The sequence shown here is derived from an EMBL/GenBank/DDBJ whole genome shotgun (WGS) entry which is preliminary data.</text>
</comment>
<evidence type="ECO:0000256" key="1">
    <source>
        <dbReference type="SAM" id="Coils"/>
    </source>
</evidence>
<dbReference type="EMBL" id="CAMPGE010014415">
    <property type="protein sequence ID" value="CAI2373088.1"/>
    <property type="molecule type" value="Genomic_DNA"/>
</dbReference>
<feature type="region of interest" description="Disordered" evidence="2">
    <location>
        <begin position="2152"/>
        <end position="2203"/>
    </location>
</feature>
<feature type="coiled-coil region" evidence="1">
    <location>
        <begin position="863"/>
        <end position="1342"/>
    </location>
</feature>
<dbReference type="Proteomes" id="UP001295684">
    <property type="component" value="Unassembled WGS sequence"/>
</dbReference>
<feature type="coiled-coil region" evidence="1">
    <location>
        <begin position="482"/>
        <end position="516"/>
    </location>
</feature>
<dbReference type="PANTHER" id="PTHR19327:SF0">
    <property type="entry name" value="GOLGIN SUBFAMILY A MEMBER 4"/>
    <property type="match status" value="1"/>
</dbReference>
<evidence type="ECO:0000256" key="2">
    <source>
        <dbReference type="SAM" id="MobiDB-lite"/>
    </source>
</evidence>
<feature type="region of interest" description="Disordered" evidence="2">
    <location>
        <begin position="2331"/>
        <end position="2354"/>
    </location>
</feature>
<reference evidence="3" key="1">
    <citation type="submission" date="2023-07" db="EMBL/GenBank/DDBJ databases">
        <authorList>
            <consortium name="AG Swart"/>
            <person name="Singh M."/>
            <person name="Singh A."/>
            <person name="Seah K."/>
            <person name="Emmerich C."/>
        </authorList>
    </citation>
    <scope>NUCLEOTIDE SEQUENCE</scope>
    <source>
        <strain evidence="3">DP1</strain>
    </source>
</reference>